<comment type="caution">
    <text evidence="3">The sequence shown here is derived from an EMBL/GenBank/DDBJ whole genome shotgun (WGS) entry which is preliminary data.</text>
</comment>
<dbReference type="Proteomes" id="UP000616724">
    <property type="component" value="Unassembled WGS sequence"/>
</dbReference>
<dbReference type="AlphaFoldDB" id="A0A8J3RR24"/>
<sequence>MITQEQIPLVINRPLHAAGGDRMGEVKHVFLDATGQPEWLCVKTGLFGLTERFVPVRDADLVQDHVEVPYDKETIKDAPHVGADAHGRLPVADEQELYRYYNLVAKENLPVERVRLTQNPSTGRKTAEPREERIEAGGNLRARRERGHRPAAPGAECGREISGAAELRPRRAR</sequence>
<evidence type="ECO:0000313" key="4">
    <source>
        <dbReference type="Proteomes" id="UP000616724"/>
    </source>
</evidence>
<dbReference type="InterPro" id="IPR011033">
    <property type="entry name" value="PRC_barrel-like_sf"/>
</dbReference>
<feature type="region of interest" description="Disordered" evidence="1">
    <location>
        <begin position="117"/>
        <end position="173"/>
    </location>
</feature>
<dbReference type="GO" id="GO:0019684">
    <property type="term" value="P:photosynthesis, light reaction"/>
    <property type="evidence" value="ECO:0007669"/>
    <property type="project" value="InterPro"/>
</dbReference>
<dbReference type="InterPro" id="IPR027275">
    <property type="entry name" value="PRC-brl_dom"/>
</dbReference>
<evidence type="ECO:0000256" key="1">
    <source>
        <dbReference type="SAM" id="MobiDB-lite"/>
    </source>
</evidence>
<proteinExistence type="predicted"/>
<keyword evidence="4" id="KW-1185">Reference proteome</keyword>
<feature type="compositionally biased region" description="Basic and acidic residues" evidence="1">
    <location>
        <begin position="125"/>
        <end position="135"/>
    </location>
</feature>
<reference evidence="3 4" key="1">
    <citation type="submission" date="2021-01" db="EMBL/GenBank/DDBJ databases">
        <title>Whole genome shotgun sequence of Planobispora longispora NBRC 13918.</title>
        <authorList>
            <person name="Komaki H."/>
            <person name="Tamura T."/>
        </authorList>
    </citation>
    <scope>NUCLEOTIDE SEQUENCE [LARGE SCALE GENOMIC DNA]</scope>
    <source>
        <strain evidence="3 4">NBRC 13918</strain>
    </source>
</reference>
<organism evidence="3 4">
    <name type="scientific">Planobispora longispora</name>
    <dbReference type="NCBI Taxonomy" id="28887"/>
    <lineage>
        <taxon>Bacteria</taxon>
        <taxon>Bacillati</taxon>
        <taxon>Actinomycetota</taxon>
        <taxon>Actinomycetes</taxon>
        <taxon>Streptosporangiales</taxon>
        <taxon>Streptosporangiaceae</taxon>
        <taxon>Planobispora</taxon>
    </lineage>
</organism>
<dbReference type="RefSeq" id="WP_203894095.1">
    <property type="nucleotide sequence ID" value="NZ_BOOH01000050.1"/>
</dbReference>
<accession>A0A8J3RR24</accession>
<dbReference type="Gene3D" id="3.90.50.10">
    <property type="entry name" value="Photosynthetic Reaction Center, subunit H, domain 2"/>
    <property type="match status" value="1"/>
</dbReference>
<dbReference type="EMBL" id="BOOH01000050">
    <property type="protein sequence ID" value="GIH79634.1"/>
    <property type="molecule type" value="Genomic_DNA"/>
</dbReference>
<dbReference type="InterPro" id="IPR014747">
    <property type="entry name" value="Bac_photo_RC_H_C"/>
</dbReference>
<dbReference type="SUPFAM" id="SSF50346">
    <property type="entry name" value="PRC-barrel domain"/>
    <property type="match status" value="1"/>
</dbReference>
<evidence type="ECO:0000313" key="3">
    <source>
        <dbReference type="EMBL" id="GIH79634.1"/>
    </source>
</evidence>
<dbReference type="Pfam" id="PF05239">
    <property type="entry name" value="PRC"/>
    <property type="match status" value="1"/>
</dbReference>
<evidence type="ECO:0000259" key="2">
    <source>
        <dbReference type="Pfam" id="PF05239"/>
    </source>
</evidence>
<name>A0A8J3RR24_9ACTN</name>
<protein>
    <recommendedName>
        <fullName evidence="2">PRC-barrel domain-containing protein</fullName>
    </recommendedName>
</protein>
<feature type="domain" description="PRC-barrel" evidence="2">
    <location>
        <begin position="11"/>
        <end position="74"/>
    </location>
</feature>
<gene>
    <name evidence="3" type="ORF">Plo01_60630</name>
</gene>
<dbReference type="GO" id="GO:0030077">
    <property type="term" value="C:plasma membrane light-harvesting complex"/>
    <property type="evidence" value="ECO:0007669"/>
    <property type="project" value="InterPro"/>
</dbReference>